<name>A0A1W1BBU2_9ZZZZ</name>
<dbReference type="AlphaFoldDB" id="A0A1W1BBU2"/>
<dbReference type="Gene3D" id="3.30.70.920">
    <property type="match status" value="1"/>
</dbReference>
<reference evidence="1" key="1">
    <citation type="submission" date="2016-10" db="EMBL/GenBank/DDBJ databases">
        <authorList>
            <person name="de Groot N.N."/>
        </authorList>
    </citation>
    <scope>NUCLEOTIDE SEQUENCE</scope>
</reference>
<protein>
    <submittedName>
        <fullName evidence="1">Periplasmic diheme c-type cytochrome, NapB</fullName>
    </submittedName>
</protein>
<dbReference type="Pfam" id="PF03927">
    <property type="entry name" value="NapD"/>
    <property type="match status" value="1"/>
</dbReference>
<sequence>MNISSIVVQALPEYIDELVTFFKKADFTDYHLHDKEKGKIIVTVEGEGVDEEIKKLVKIQQLPHVITADMMMTYQEDQLDEEIKKLEAEDPVPAVLNETDIDVRDVVYNGDLKKKDFHGGH</sequence>
<proteinExistence type="inferred from homology"/>
<organism evidence="1">
    <name type="scientific">hydrothermal vent metagenome</name>
    <dbReference type="NCBI Taxonomy" id="652676"/>
    <lineage>
        <taxon>unclassified sequences</taxon>
        <taxon>metagenomes</taxon>
        <taxon>ecological metagenomes</taxon>
    </lineage>
</organism>
<dbReference type="HAMAP" id="MF_02200">
    <property type="entry name" value="NapD"/>
    <property type="match status" value="1"/>
</dbReference>
<gene>
    <name evidence="1" type="ORF">MNB_SV-3-720</name>
</gene>
<dbReference type="InterPro" id="IPR005623">
    <property type="entry name" value="Chaperone_NapD_NO3_reduct"/>
</dbReference>
<dbReference type="EMBL" id="FPHI01000002">
    <property type="protein sequence ID" value="SFV50939.1"/>
    <property type="molecule type" value="Genomic_DNA"/>
</dbReference>
<accession>A0A1W1BBU2</accession>
<evidence type="ECO:0000313" key="1">
    <source>
        <dbReference type="EMBL" id="SFV50939.1"/>
    </source>
</evidence>